<protein>
    <submittedName>
        <fullName evidence="2">Glutathione S-transferase</fullName>
    </submittedName>
</protein>
<sequence>MGYLLHIANKNYSSWSLRPWALMRELGIPFDEMLTPFTDAEDNHARFAAFSPNAKVPCLVDGETTVWESLSIIEYLAERHPGVWPDSPQARAWARSAAAEMHAGFTALRSRCPMNCALVLRLAAIDAPLAADLARIDALWRDGLKRFSGPFLAGSRFTAVDAFFAPVALRWAGFGLPLSAQSAAYAERLLASAALREWRAAALDEPAEAGHEAQALAGAELVEDLRAPAHRVR</sequence>
<dbReference type="InterPro" id="IPR004045">
    <property type="entry name" value="Glutathione_S-Trfase_N"/>
</dbReference>
<organism evidence="2 3">
    <name type="scientific">Halotalea alkalilenta</name>
    <dbReference type="NCBI Taxonomy" id="376489"/>
    <lineage>
        <taxon>Bacteria</taxon>
        <taxon>Pseudomonadati</taxon>
        <taxon>Pseudomonadota</taxon>
        <taxon>Gammaproteobacteria</taxon>
        <taxon>Oceanospirillales</taxon>
        <taxon>Halomonadaceae</taxon>
        <taxon>Halotalea</taxon>
    </lineage>
</organism>
<dbReference type="PROSITE" id="PS50404">
    <property type="entry name" value="GST_NTER"/>
    <property type="match status" value="1"/>
</dbReference>
<keyword evidence="3" id="KW-1185">Reference proteome</keyword>
<dbReference type="InterPro" id="IPR036249">
    <property type="entry name" value="Thioredoxin-like_sf"/>
</dbReference>
<dbReference type="SUPFAM" id="SSF47616">
    <property type="entry name" value="GST C-terminal domain-like"/>
    <property type="match status" value="1"/>
</dbReference>
<dbReference type="AlphaFoldDB" id="A0A172YBJ2"/>
<dbReference type="KEGG" id="haa:A5892_03300"/>
<accession>A0A172YBJ2</accession>
<dbReference type="EMBL" id="CP015243">
    <property type="protein sequence ID" value="ANF56613.1"/>
    <property type="molecule type" value="Genomic_DNA"/>
</dbReference>
<dbReference type="Pfam" id="PF13409">
    <property type="entry name" value="GST_N_2"/>
    <property type="match status" value="1"/>
</dbReference>
<name>A0A172YBJ2_9GAMM</name>
<keyword evidence="2" id="KW-0808">Transferase</keyword>
<evidence type="ECO:0000313" key="2">
    <source>
        <dbReference type="EMBL" id="ANF56613.1"/>
    </source>
</evidence>
<dbReference type="GO" id="GO:0004364">
    <property type="term" value="F:glutathione transferase activity"/>
    <property type="evidence" value="ECO:0007669"/>
    <property type="project" value="TreeGrafter"/>
</dbReference>
<dbReference type="Gene3D" id="3.40.30.10">
    <property type="entry name" value="Glutaredoxin"/>
    <property type="match status" value="1"/>
</dbReference>
<dbReference type="RefSeq" id="WP_064121591.1">
    <property type="nucleotide sequence ID" value="NZ_CP015243.1"/>
</dbReference>
<reference evidence="2 3" key="1">
    <citation type="submission" date="2016-04" db="EMBL/GenBank/DDBJ databases">
        <title>Complete Genome Sequence of Halotalea alkalilenta IHB B 13600.</title>
        <authorList>
            <person name="Swarnkar M.K."/>
            <person name="Sharma A."/>
            <person name="Kaushal K."/>
            <person name="Soni R."/>
            <person name="Rana S."/>
            <person name="Singh A.K."/>
            <person name="Gulati A."/>
        </authorList>
    </citation>
    <scope>NUCLEOTIDE SEQUENCE [LARGE SCALE GENOMIC DNA]</scope>
    <source>
        <strain evidence="2 3">IHB B 13600</strain>
    </source>
</reference>
<dbReference type="PANTHER" id="PTHR42673:SF4">
    <property type="entry name" value="MALEYLACETOACETATE ISOMERASE"/>
    <property type="match status" value="1"/>
</dbReference>
<feature type="domain" description="GST N-terminal" evidence="1">
    <location>
        <begin position="3"/>
        <end position="84"/>
    </location>
</feature>
<dbReference type="SFLD" id="SFLDS00019">
    <property type="entry name" value="Glutathione_Transferase_(cytos"/>
    <property type="match status" value="1"/>
</dbReference>
<dbReference type="InterPro" id="IPR036282">
    <property type="entry name" value="Glutathione-S-Trfase_C_sf"/>
</dbReference>
<dbReference type="SFLD" id="SFLDG00358">
    <property type="entry name" value="Main_(cytGST)"/>
    <property type="match status" value="1"/>
</dbReference>
<dbReference type="STRING" id="376489.A5892_03300"/>
<dbReference type="GO" id="GO:0006749">
    <property type="term" value="P:glutathione metabolic process"/>
    <property type="evidence" value="ECO:0007669"/>
    <property type="project" value="TreeGrafter"/>
</dbReference>
<dbReference type="InterPro" id="IPR040079">
    <property type="entry name" value="Glutathione_S-Trfase"/>
</dbReference>
<evidence type="ECO:0000313" key="3">
    <source>
        <dbReference type="Proteomes" id="UP000077875"/>
    </source>
</evidence>
<dbReference type="CDD" id="cd03043">
    <property type="entry name" value="GST_N_1"/>
    <property type="match status" value="1"/>
</dbReference>
<dbReference type="SUPFAM" id="SSF52833">
    <property type="entry name" value="Thioredoxin-like"/>
    <property type="match status" value="1"/>
</dbReference>
<gene>
    <name evidence="2" type="ORF">A5892_03300</name>
</gene>
<dbReference type="CDD" id="cd03194">
    <property type="entry name" value="GST_C_3"/>
    <property type="match status" value="1"/>
</dbReference>
<dbReference type="Gene3D" id="1.20.1050.10">
    <property type="match status" value="1"/>
</dbReference>
<proteinExistence type="predicted"/>
<dbReference type="GO" id="GO:0006559">
    <property type="term" value="P:L-phenylalanine catabolic process"/>
    <property type="evidence" value="ECO:0007669"/>
    <property type="project" value="TreeGrafter"/>
</dbReference>
<evidence type="ECO:0000259" key="1">
    <source>
        <dbReference type="PROSITE" id="PS50404"/>
    </source>
</evidence>
<dbReference type="PANTHER" id="PTHR42673">
    <property type="entry name" value="MALEYLACETOACETATE ISOMERASE"/>
    <property type="match status" value="1"/>
</dbReference>
<dbReference type="GO" id="GO:0016034">
    <property type="term" value="F:maleylacetoacetate isomerase activity"/>
    <property type="evidence" value="ECO:0007669"/>
    <property type="project" value="TreeGrafter"/>
</dbReference>
<dbReference type="Proteomes" id="UP000077875">
    <property type="component" value="Chromosome"/>
</dbReference>